<evidence type="ECO:0000256" key="9">
    <source>
        <dbReference type="ARBA" id="ARBA00023204"/>
    </source>
</evidence>
<evidence type="ECO:0000256" key="7">
    <source>
        <dbReference type="ARBA" id="ARBA00022840"/>
    </source>
</evidence>
<dbReference type="PANTHER" id="PTHR24029">
    <property type="entry name" value="UVRABC SYSTEM PROTEIN B"/>
    <property type="match status" value="1"/>
</dbReference>
<dbReference type="InterPro" id="IPR014001">
    <property type="entry name" value="Helicase_ATP-bd"/>
</dbReference>
<name>A0A0G1L2Y6_9BACT</name>
<dbReference type="Pfam" id="PF17757">
    <property type="entry name" value="UvrB_inter"/>
    <property type="match status" value="1"/>
</dbReference>
<dbReference type="InterPro" id="IPR004807">
    <property type="entry name" value="UvrB"/>
</dbReference>
<dbReference type="Proteomes" id="UP000033945">
    <property type="component" value="Unassembled WGS sequence"/>
</dbReference>
<evidence type="ECO:0000256" key="8">
    <source>
        <dbReference type="ARBA" id="ARBA00022881"/>
    </source>
</evidence>
<reference evidence="17 18" key="1">
    <citation type="journal article" date="2015" name="Nature">
        <title>rRNA introns, odd ribosomes, and small enigmatic genomes across a large radiation of phyla.</title>
        <authorList>
            <person name="Brown C.T."/>
            <person name="Hug L.A."/>
            <person name="Thomas B.C."/>
            <person name="Sharon I."/>
            <person name="Castelle C.J."/>
            <person name="Singh A."/>
            <person name="Wilkins M.J."/>
            <person name="Williams K.H."/>
            <person name="Banfield J.F."/>
        </authorList>
    </citation>
    <scope>NUCLEOTIDE SEQUENCE [LARGE SCALE GENOMIC DNA]</scope>
</reference>
<evidence type="ECO:0000256" key="10">
    <source>
        <dbReference type="ARBA" id="ARBA00026033"/>
    </source>
</evidence>
<dbReference type="SMART" id="SM00487">
    <property type="entry name" value="DEXDc"/>
    <property type="match status" value="1"/>
</dbReference>
<dbReference type="InterPro" id="IPR041471">
    <property type="entry name" value="UvrB_inter"/>
</dbReference>
<evidence type="ECO:0000256" key="4">
    <source>
        <dbReference type="ARBA" id="ARBA00022741"/>
    </source>
</evidence>
<dbReference type="InterPro" id="IPR001650">
    <property type="entry name" value="Helicase_C-like"/>
</dbReference>
<dbReference type="GO" id="GO:0009381">
    <property type="term" value="F:excinuclease ABC activity"/>
    <property type="evidence" value="ECO:0007669"/>
    <property type="project" value="UniProtKB-UniRule"/>
</dbReference>
<dbReference type="PROSITE" id="PS51192">
    <property type="entry name" value="HELICASE_ATP_BIND_1"/>
    <property type="match status" value="1"/>
</dbReference>
<keyword evidence="8 12" id="KW-0267">Excision nuclease</keyword>
<keyword evidence="5 12" id="KW-0227">DNA damage</keyword>
<comment type="subunit">
    <text evidence="10 12 13">Forms a heterotetramer with UvrA during the search for lesions. Interacts with UvrC in an incision complex.</text>
</comment>
<proteinExistence type="inferred from homology"/>
<dbReference type="EMBL" id="LCIT01000007">
    <property type="protein sequence ID" value="KKT63002.1"/>
    <property type="molecule type" value="Genomic_DNA"/>
</dbReference>
<dbReference type="NCBIfam" id="TIGR00631">
    <property type="entry name" value="uvrb"/>
    <property type="match status" value="1"/>
</dbReference>
<dbReference type="NCBIfam" id="NF003673">
    <property type="entry name" value="PRK05298.1"/>
    <property type="match status" value="1"/>
</dbReference>
<dbReference type="GO" id="GO:0005524">
    <property type="term" value="F:ATP binding"/>
    <property type="evidence" value="ECO:0007669"/>
    <property type="project" value="UniProtKB-UniRule"/>
</dbReference>
<evidence type="ECO:0000256" key="1">
    <source>
        <dbReference type="ARBA" id="ARBA00004496"/>
    </source>
</evidence>
<evidence type="ECO:0000256" key="13">
    <source>
        <dbReference type="RuleBase" id="RU003587"/>
    </source>
</evidence>
<evidence type="ECO:0000256" key="6">
    <source>
        <dbReference type="ARBA" id="ARBA00022769"/>
    </source>
</evidence>
<dbReference type="InterPro" id="IPR001943">
    <property type="entry name" value="UVR_dom"/>
</dbReference>
<evidence type="ECO:0000259" key="15">
    <source>
        <dbReference type="PROSITE" id="PS51192"/>
    </source>
</evidence>
<evidence type="ECO:0000256" key="2">
    <source>
        <dbReference type="ARBA" id="ARBA00008533"/>
    </source>
</evidence>
<dbReference type="PROSITE" id="PS51194">
    <property type="entry name" value="HELICASE_CTER"/>
    <property type="match status" value="1"/>
</dbReference>
<dbReference type="GO" id="GO:0003677">
    <property type="term" value="F:DNA binding"/>
    <property type="evidence" value="ECO:0007669"/>
    <property type="project" value="UniProtKB-UniRule"/>
</dbReference>
<organism evidence="17 18">
    <name type="scientific">Candidatus Giovannonibacteria bacterium GW2011_GWA2_44_26</name>
    <dbReference type="NCBI Taxonomy" id="1618648"/>
    <lineage>
        <taxon>Bacteria</taxon>
        <taxon>Candidatus Giovannoniibacteriota</taxon>
    </lineage>
</organism>
<dbReference type="InterPro" id="IPR027417">
    <property type="entry name" value="P-loop_NTPase"/>
</dbReference>
<keyword evidence="12 13" id="KW-0742">SOS response</keyword>
<evidence type="ECO:0000259" key="14">
    <source>
        <dbReference type="PROSITE" id="PS50151"/>
    </source>
</evidence>
<gene>
    <name evidence="12" type="primary">uvrB</name>
    <name evidence="17" type="ORF">UW55_C0007G0042</name>
</gene>
<dbReference type="GO" id="GO:0009380">
    <property type="term" value="C:excinuclease repair complex"/>
    <property type="evidence" value="ECO:0007669"/>
    <property type="project" value="InterPro"/>
</dbReference>
<dbReference type="InterPro" id="IPR024759">
    <property type="entry name" value="UvrB_YAD/RRR_dom"/>
</dbReference>
<dbReference type="GO" id="GO:0016887">
    <property type="term" value="F:ATP hydrolysis activity"/>
    <property type="evidence" value="ECO:0007669"/>
    <property type="project" value="InterPro"/>
</dbReference>
<dbReference type="PATRIC" id="fig|1618648.3.peg.557"/>
<dbReference type="Pfam" id="PF12344">
    <property type="entry name" value="UvrB"/>
    <property type="match status" value="1"/>
</dbReference>
<dbReference type="Gene3D" id="4.10.860.10">
    <property type="entry name" value="UVR domain"/>
    <property type="match status" value="1"/>
</dbReference>
<dbReference type="Gene3D" id="3.40.50.300">
    <property type="entry name" value="P-loop containing nucleotide triphosphate hydrolases"/>
    <property type="match status" value="3"/>
</dbReference>
<evidence type="ECO:0000313" key="18">
    <source>
        <dbReference type="Proteomes" id="UP000033945"/>
    </source>
</evidence>
<feature type="domain" description="Helicase C-terminal" evidence="16">
    <location>
        <begin position="438"/>
        <end position="604"/>
    </location>
</feature>
<dbReference type="Pfam" id="PF02151">
    <property type="entry name" value="UVR"/>
    <property type="match status" value="1"/>
</dbReference>
<comment type="subcellular location">
    <subcellularLocation>
        <location evidence="1 12 13">Cytoplasm</location>
    </subcellularLocation>
</comment>
<dbReference type="InterPro" id="IPR036876">
    <property type="entry name" value="UVR_dom_sf"/>
</dbReference>
<dbReference type="Pfam" id="PF04851">
    <property type="entry name" value="ResIII"/>
    <property type="match status" value="1"/>
</dbReference>
<evidence type="ECO:0000313" key="17">
    <source>
        <dbReference type="EMBL" id="KKT63002.1"/>
    </source>
</evidence>
<dbReference type="InterPro" id="IPR006935">
    <property type="entry name" value="Helicase/UvrB_N"/>
</dbReference>
<evidence type="ECO:0000256" key="12">
    <source>
        <dbReference type="HAMAP-Rule" id="MF_00204"/>
    </source>
</evidence>
<dbReference type="SMART" id="SM00490">
    <property type="entry name" value="HELICc"/>
    <property type="match status" value="1"/>
</dbReference>
<evidence type="ECO:0000256" key="3">
    <source>
        <dbReference type="ARBA" id="ARBA00022490"/>
    </source>
</evidence>
<dbReference type="HAMAP" id="MF_00204">
    <property type="entry name" value="UvrB"/>
    <property type="match status" value="1"/>
</dbReference>
<keyword evidence="9 12" id="KW-0234">DNA repair</keyword>
<comment type="function">
    <text evidence="12">The UvrABC repair system catalyzes the recognition and processing of DNA lesions. A damage recognition complex composed of 2 UvrA and 2 UvrB subunits scans DNA for abnormalities. Upon binding of the UvrA(2)B(2) complex to a putative damaged site, the DNA wraps around one UvrB monomer. DNA wrap is dependent on ATP binding by UvrB and probably causes local melting of the DNA helix, facilitating insertion of UvrB beta-hairpin between the DNA strands. Then UvrB probes one DNA strand for the presence of a lesion. If a lesion is found the UvrA subunits dissociate and the UvrB-DNA preincision complex is formed. This complex is subsequently bound by UvrC and the second UvrB is released. If no lesion is found, the DNA wraps around the other UvrB subunit that will check the other stand for damage.</text>
</comment>
<dbReference type="SUPFAM" id="SSF52540">
    <property type="entry name" value="P-loop containing nucleoside triphosphate hydrolases"/>
    <property type="match status" value="2"/>
</dbReference>
<feature type="short sequence motif" description="Beta-hairpin" evidence="12">
    <location>
        <begin position="91"/>
        <end position="114"/>
    </location>
</feature>
<evidence type="ECO:0000256" key="5">
    <source>
        <dbReference type="ARBA" id="ARBA00022763"/>
    </source>
</evidence>
<dbReference type="Pfam" id="PF00271">
    <property type="entry name" value="Helicase_C"/>
    <property type="match status" value="1"/>
</dbReference>
<dbReference type="PANTHER" id="PTHR24029:SF0">
    <property type="entry name" value="UVRABC SYSTEM PROTEIN B"/>
    <property type="match status" value="1"/>
</dbReference>
<dbReference type="CDD" id="cd18790">
    <property type="entry name" value="SF2_C_UvrB"/>
    <property type="match status" value="1"/>
</dbReference>
<comment type="caution">
    <text evidence="17">The sequence shown here is derived from an EMBL/GenBank/DDBJ whole genome shotgun (WGS) entry which is preliminary data.</text>
</comment>
<dbReference type="SUPFAM" id="SSF46600">
    <property type="entry name" value="C-terminal UvrC-binding domain of UvrB"/>
    <property type="match status" value="1"/>
</dbReference>
<feature type="domain" description="UVR" evidence="14">
    <location>
        <begin position="626"/>
        <end position="659"/>
    </location>
</feature>
<evidence type="ECO:0000256" key="11">
    <source>
        <dbReference type="ARBA" id="ARBA00029504"/>
    </source>
</evidence>
<protein>
    <recommendedName>
        <fullName evidence="11 12">UvrABC system protein B</fullName>
        <shortName evidence="12">Protein UvrB</shortName>
    </recommendedName>
    <alternativeName>
        <fullName evidence="12">Excinuclease ABC subunit B</fullName>
    </alternativeName>
</protein>
<comment type="domain">
    <text evidence="12">The beta-hairpin motif is involved in DNA binding.</text>
</comment>
<dbReference type="GO" id="GO:0006289">
    <property type="term" value="P:nucleotide-excision repair"/>
    <property type="evidence" value="ECO:0007669"/>
    <property type="project" value="UniProtKB-UniRule"/>
</dbReference>
<dbReference type="PROSITE" id="PS50151">
    <property type="entry name" value="UVR"/>
    <property type="match status" value="1"/>
</dbReference>
<keyword evidence="3 12" id="KW-0963">Cytoplasm</keyword>
<dbReference type="GO" id="GO:0005737">
    <property type="term" value="C:cytoplasm"/>
    <property type="evidence" value="ECO:0007669"/>
    <property type="project" value="UniProtKB-SubCell"/>
</dbReference>
<dbReference type="GO" id="GO:0009432">
    <property type="term" value="P:SOS response"/>
    <property type="evidence" value="ECO:0007669"/>
    <property type="project" value="UniProtKB-UniRule"/>
</dbReference>
<keyword evidence="6 12" id="KW-0228">DNA excision</keyword>
<feature type="domain" description="Helicase ATP-binding" evidence="15">
    <location>
        <begin position="25"/>
        <end position="172"/>
    </location>
</feature>
<dbReference type="CDD" id="cd17916">
    <property type="entry name" value="DEXHc_UvrB"/>
    <property type="match status" value="1"/>
</dbReference>
<keyword evidence="7 12" id="KW-0067">ATP-binding</keyword>
<feature type="binding site" evidence="12">
    <location>
        <begin position="38"/>
        <end position="45"/>
    </location>
    <ligand>
        <name>ATP</name>
        <dbReference type="ChEBI" id="CHEBI:30616"/>
    </ligand>
</feature>
<evidence type="ECO:0000259" key="16">
    <source>
        <dbReference type="PROSITE" id="PS51194"/>
    </source>
</evidence>
<comment type="similarity">
    <text evidence="2 12 13">Belongs to the UvrB family.</text>
</comment>
<keyword evidence="4 12" id="KW-0547">Nucleotide-binding</keyword>
<dbReference type="AlphaFoldDB" id="A0A0G1L2Y6"/>
<sequence>MSIFKLYQPYQPAGDQPKAIAELSKLLKAENKNQTLLGVTGSGKTFTIANVIANLGRPALVISHNKTLAAQLYQEFKTFFPENAVHYFVSYYDYYQPEAYIPQTDTYIEKDAKINTFIDAMRHATTATALTRRDFIIVASVSCIYGIGDPEEYEKASLEIRKGTAIAQRMFLRKLVQMQYERNDYDKRQGTFSARGEAVEIVAPSGNSVIRIEWDGNRIEKISEIAPAGKKSDFFGDLKSDFEEAGAAKIFPAKHFVTPHDKLELALSNIELESKSRAVELKKEGKLLEAQRISQRTNFDLKMLKETGYTHGIENYSRQLSFRKSGEPPATLLDYLPKDFITIIDESHMSIPQIRGMYMGDQARKKVLVDYGFRLPSAMDNRPLKFGEFLKKVGQTVYVSATPAEYELRISGSAVVEQIIRPTGLLDPKVEVRNTKNQIKDVISEVKKRIKEKQRVIITTLTKRMAEDLADYLKEAGIKAEYLHSDIKTLERHKIINDLRSGHYDVIVGINLLREGIDLPEVSLVIILDADKEGFLRNAQTLIQTIGRAARHTHGTVIMYADAVTLSMKKAISETDRRRVLQDEFNKKHGITPQQIVREINENIFGTSEKKIKFDLTKMSKSMSKEKLKQELEEEMLEAAKTLDFEKAAELRDLIKNIK</sequence>
<accession>A0A0G1L2Y6</accession>